<dbReference type="Gene3D" id="2.40.50.230">
    <property type="entry name" value="Gp5 N-terminal domain"/>
    <property type="match status" value="1"/>
</dbReference>
<dbReference type="AlphaFoldDB" id="A0A0P7DYA3"/>
<gene>
    <name evidence="1" type="ORF">AOG27_16395</name>
</gene>
<dbReference type="STRING" id="570156.AOG27_16395"/>
<dbReference type="InterPro" id="IPR037026">
    <property type="entry name" value="Vgr_OB-fold_dom_sf"/>
</dbReference>
<dbReference type="Proteomes" id="UP000050378">
    <property type="component" value="Unassembled WGS sequence"/>
</dbReference>
<dbReference type="Gene3D" id="3.55.50.10">
    <property type="entry name" value="Baseplate protein-like domains"/>
    <property type="match status" value="1"/>
</dbReference>
<protein>
    <submittedName>
        <fullName evidence="1">Type IV secretion protein Rhs</fullName>
    </submittedName>
</protein>
<dbReference type="SUPFAM" id="SSF69255">
    <property type="entry name" value="gp5 N-terminal domain-like"/>
    <property type="match status" value="1"/>
</dbReference>
<evidence type="ECO:0000313" key="2">
    <source>
        <dbReference type="Proteomes" id="UP000050378"/>
    </source>
</evidence>
<dbReference type="PATRIC" id="fig|570156.3.peg.1208"/>
<organism evidence="1 2">
    <name type="scientific">Pseudoalteromonas lipolytica</name>
    <dbReference type="NCBI Taxonomy" id="570156"/>
    <lineage>
        <taxon>Bacteria</taxon>
        <taxon>Pseudomonadati</taxon>
        <taxon>Pseudomonadota</taxon>
        <taxon>Gammaproteobacteria</taxon>
        <taxon>Alteromonadales</taxon>
        <taxon>Pseudoalteromonadaceae</taxon>
        <taxon>Pseudoalteromonas</taxon>
    </lineage>
</organism>
<dbReference type="InterPro" id="IPR049762">
    <property type="entry name" value="PoNe_dom"/>
</dbReference>
<reference evidence="1 2" key="1">
    <citation type="submission" date="2015-09" db="EMBL/GenBank/DDBJ databases">
        <title>Draft Genome Sequence of Pseudoalteromonas lipolytica UCD-48B.</title>
        <authorList>
            <person name="Krusor M."/>
            <person name="Coil D.A."/>
            <person name="Lang J.M."/>
            <person name="Eisen J.A."/>
            <person name="Alexiev A."/>
        </authorList>
    </citation>
    <scope>NUCLEOTIDE SEQUENCE [LARGE SCALE GENOMIC DNA]</scope>
    <source>
        <strain evidence="1 2">UCD-48B</strain>
    </source>
</reference>
<dbReference type="Gene3D" id="4.10.220.110">
    <property type="match status" value="1"/>
</dbReference>
<name>A0A0P7DYA3_9GAMM</name>
<comment type="caution">
    <text evidence="1">The sequence shown here is derived from an EMBL/GenBank/DDBJ whole genome shotgun (WGS) entry which is preliminary data.</text>
</comment>
<dbReference type="CDD" id="cd20739">
    <property type="entry name" value="PoNe_DUF637"/>
    <property type="match status" value="1"/>
</dbReference>
<evidence type="ECO:0000313" key="1">
    <source>
        <dbReference type="EMBL" id="KPM82548.1"/>
    </source>
</evidence>
<accession>A0A0P7DYA3</accession>
<dbReference type="OrthoDB" id="9157515at2"/>
<sequence>MSNSRLLIDVNNITLNVTQVDGIEKLNQGFEFILTGESSQQILLEHLLLQSALITFVNKDNFFRHLAGIIFECDNLGTFKGKYRYKIVIKDRLSTLKNITNSKVFIGVNLKDVIFYLAGQAGYSPGQIDFRVGSSLPALPQCVQAMETNWHFLQRLLTQFGLFIWFETKNNVELLVISDSNLNSPYLQRGIVSVKNSAGMNNDDNTAYVGFFNSQVHHSIYNDRTDCVAHGQYLKVASNSQSYFEPCASTPSAASLQAQDFSNALASLNKTTQLVGNVCDLFAGSSVAIDDQTGTGSSADLLCVSVYHSSEQPNDENSHQGLTRYSCKAQFIERGTPFKAKPLPHQPKPMVFPAKVESLTTSSFIDDLGCYRVRTDFDTTARPIAQSSQAIQQLALYACQNQPQATGWHFPLVGGSEVLIGCINNDPNNTFLMGFAMNESQPSVVTAANNTQNRLVSAAQNELQFDDDKQAPKIILQTLASEHYLELNAKKSGRQFIEWISQLGTINLHAGKDLCLTTENDNIQFVIKNNQFIDVKNNVSLSTQNRDINMQSAGSQAWQGKDTLIESRQALSMVSGRAVKAFAQSDIQLKTSSSDLTISAPNGSTFLQTNQSIAITGSGRGDLILHNEGGEIKLDSQGNVEIIATDVLTLDGTFINFDGPVDYDIESPSTARAQSLNVSRAPAISSFDLADSSLDSTTLCTLDLSYCYLDGSAEDNIRYSLIDSLGHEHTGSLSNGKAQLANVPQGQSQVRFIASSDDDEQRLVALRNEFKQTLEAMLNEVRQKAAIEDALFEQESLFNQYMIELGANATGFYQGAKSLIEGVADLIVLGIDINISVYSACFRIIEAIARGDKEAVKYELETIISFSQKSAQSLTQACELLYILLDDEQTRLALARFPYEYIDAHSHVEQERLTGILAFEVVLALLTGGVGAAASLASKSRYLAKANKALTQIAEIVKRKQLNKQLSHAVTAEHPTVSAKITKPDTQLQPSKNHAVATHVSAKDHAEYLLLTELSDDIRGNYRAYTNSEGKVIISRLDGKKPPKLRYENGNLVPVSDQINVFNKIAQKLKINHANLSDNVKQRLKQFEAARNQAVAKRDAALLAGNATALKEAQSAMRLASEALGEEAARIYVKQNYPDATPLASKLPGKGKQGQFDQVYATEDGKVLIIEAKGGNASWGSRSAGKDRAQQGSEKYMNSIIDNYTSKLDTLTKDPRYLAGDDDFVKEVQGIQDMLDDIDDARLDGAVEYIGIQQKANDAGLIEVIDVSIFDIGF</sequence>
<dbReference type="RefSeq" id="WP_054554077.1">
    <property type="nucleotide sequence ID" value="NZ_LJTC01000011.1"/>
</dbReference>
<dbReference type="SUPFAM" id="SSF69279">
    <property type="entry name" value="Phage tail proteins"/>
    <property type="match status" value="1"/>
</dbReference>
<proteinExistence type="predicted"/>
<dbReference type="Pfam" id="PF05954">
    <property type="entry name" value="Phage_GPD"/>
    <property type="match status" value="1"/>
</dbReference>
<dbReference type="EMBL" id="LJTC01000011">
    <property type="protein sequence ID" value="KPM82548.1"/>
    <property type="molecule type" value="Genomic_DNA"/>
</dbReference>
<dbReference type="Gene3D" id="2.30.110.50">
    <property type="match status" value="1"/>
</dbReference>